<feature type="transmembrane region" description="Helical" evidence="1">
    <location>
        <begin position="259"/>
        <end position="289"/>
    </location>
</feature>
<feature type="transmembrane region" description="Helical" evidence="1">
    <location>
        <begin position="180"/>
        <end position="201"/>
    </location>
</feature>
<feature type="transmembrane region" description="Helical" evidence="1">
    <location>
        <begin position="27"/>
        <end position="48"/>
    </location>
</feature>
<feature type="transmembrane region" description="Helical" evidence="1">
    <location>
        <begin position="213"/>
        <end position="230"/>
    </location>
</feature>
<sequence length="540" mass="60056">MTAAIVGAPAVAAHFWFRTRSDADERVLIVVPIVVVGLVGYLTFWAFFVHPVLGQLFSFAVPLTSWIAVVRLGRKSREHVRLGGLGLPALIAVGLGLFYLGVLYLPKLGHAYADQAAYRFVHDLPIDSVIPQIFGDRLFFKEPLRPFIVDWLSSDRPPLQAGLYLSVLPWLQLFHVPRQLGYECLGTQAQLLWVPAAWLLARALGLNRTRRTVALLVVGSVGFFLLNSVYVWPKLLAAAYVVLFALLILERSPHHERRVMILAGACAGLAWLAHGGVAFSLIALAPFWIAKLCPGWRRIPAGAITGLLLVIPWVLFQRFYDPPGNHLLKWHLAGVTAIDDRGVVETLRAAYSALSFDTWLAGKRYNLAVLFGGSFTEIFNIFTTPIKPRRIHEFFYLFRAMGLLNLAWFLWPAARSARNGTTRPNLSLRWTLVGWTLLTLALWILLMFEPGSTLLHQGSYAVMLVGCTLAVVILLEIPFWLSAIVLGWHFVYFSATWLPYTGSAKLNPGEFVVMGIGILLLAAAVKVARQLDRKHEALGA</sequence>
<evidence type="ECO:0000313" key="2">
    <source>
        <dbReference type="EMBL" id="QYM79765.1"/>
    </source>
</evidence>
<feature type="transmembrane region" description="Helical" evidence="1">
    <location>
        <begin position="236"/>
        <end position="252"/>
    </location>
</feature>
<keyword evidence="3" id="KW-1185">Reference proteome</keyword>
<keyword evidence="1" id="KW-0472">Membrane</keyword>
<reference evidence="2" key="1">
    <citation type="submission" date="2021-08" db="EMBL/GenBank/DDBJ databases">
        <title>Genome of a novel bacterium of the phylum Verrucomicrobia, Oleiharenicola sp. KSB-15.</title>
        <authorList>
            <person name="Chung J.-H."/>
            <person name="Ahn J.-H."/>
            <person name="Yoon Y."/>
            <person name="Kim D.-Y."/>
            <person name="An S.-H."/>
            <person name="Park I."/>
            <person name="Yeon J."/>
        </authorList>
    </citation>
    <scope>NUCLEOTIDE SEQUENCE</scope>
    <source>
        <strain evidence="2">KSB-15</strain>
    </source>
</reference>
<accession>A0A8F9XHV8</accession>
<dbReference type="AlphaFoldDB" id="A0A8F9XHV8"/>
<feature type="transmembrane region" description="Helical" evidence="1">
    <location>
        <begin position="394"/>
        <end position="414"/>
    </location>
</feature>
<dbReference type="KEGG" id="ole:K0B96_03870"/>
<dbReference type="Proteomes" id="UP000825051">
    <property type="component" value="Chromosome"/>
</dbReference>
<gene>
    <name evidence="2" type="ORF">K0B96_03870</name>
</gene>
<organism evidence="2 3">
    <name type="scientific">Horticoccus luteus</name>
    <dbReference type="NCBI Taxonomy" id="2862869"/>
    <lineage>
        <taxon>Bacteria</taxon>
        <taxon>Pseudomonadati</taxon>
        <taxon>Verrucomicrobiota</taxon>
        <taxon>Opitutia</taxon>
        <taxon>Opitutales</taxon>
        <taxon>Opitutaceae</taxon>
        <taxon>Horticoccus</taxon>
    </lineage>
</organism>
<feature type="transmembrane region" description="Helical" evidence="1">
    <location>
        <begin position="511"/>
        <end position="528"/>
    </location>
</feature>
<evidence type="ECO:0000313" key="3">
    <source>
        <dbReference type="Proteomes" id="UP000825051"/>
    </source>
</evidence>
<feature type="transmembrane region" description="Helical" evidence="1">
    <location>
        <begin position="301"/>
        <end position="320"/>
    </location>
</feature>
<feature type="transmembrane region" description="Helical" evidence="1">
    <location>
        <begin position="85"/>
        <end position="105"/>
    </location>
</feature>
<keyword evidence="1" id="KW-0812">Transmembrane</keyword>
<feature type="transmembrane region" description="Helical" evidence="1">
    <location>
        <begin position="460"/>
        <end position="491"/>
    </location>
</feature>
<dbReference type="EMBL" id="CP080507">
    <property type="protein sequence ID" value="QYM79765.1"/>
    <property type="molecule type" value="Genomic_DNA"/>
</dbReference>
<dbReference type="RefSeq" id="WP_220164041.1">
    <property type="nucleotide sequence ID" value="NZ_CP080507.1"/>
</dbReference>
<keyword evidence="1" id="KW-1133">Transmembrane helix</keyword>
<evidence type="ECO:0000256" key="1">
    <source>
        <dbReference type="SAM" id="Phobius"/>
    </source>
</evidence>
<protein>
    <submittedName>
        <fullName evidence="2">Uncharacterized protein</fullName>
    </submittedName>
</protein>
<feature type="transmembrane region" description="Helical" evidence="1">
    <location>
        <begin position="54"/>
        <end position="73"/>
    </location>
</feature>
<name>A0A8F9XHV8_9BACT</name>
<feature type="transmembrane region" description="Helical" evidence="1">
    <location>
        <begin position="426"/>
        <end position="448"/>
    </location>
</feature>
<proteinExistence type="predicted"/>